<evidence type="ECO:0000313" key="4">
    <source>
        <dbReference type="EMBL" id="WLF51174.1"/>
    </source>
</evidence>
<accession>A0A1B1K146</accession>
<protein>
    <submittedName>
        <fullName evidence="2">Conserved putative membrane protein</fullName>
    </submittedName>
</protein>
<feature type="transmembrane region" description="Helical" evidence="1">
    <location>
        <begin position="20"/>
        <end position="42"/>
    </location>
</feature>
<keyword evidence="1" id="KW-0472">Membrane</keyword>
<keyword evidence="1" id="KW-1133">Transmembrane helix</keyword>
<evidence type="ECO:0000256" key="1">
    <source>
        <dbReference type="SAM" id="Phobius"/>
    </source>
</evidence>
<evidence type="ECO:0000313" key="5">
    <source>
        <dbReference type="Proteomes" id="UP000186108"/>
    </source>
</evidence>
<keyword evidence="1" id="KW-0812">Transmembrane</keyword>
<dbReference type="Proteomes" id="UP001066327">
    <property type="component" value="Unassembled WGS sequence"/>
</dbReference>
<name>A0A1B1K146_RHOOP</name>
<dbReference type="EMBL" id="JAPWIS010000008">
    <property type="protein sequence ID" value="MCZ4585376.1"/>
    <property type="molecule type" value="Genomic_DNA"/>
</dbReference>
<reference evidence="4" key="3">
    <citation type="submission" date="2023-07" db="EMBL/GenBank/DDBJ databases">
        <title>Genomic analysis of Rhodococcus opacus VOC-14 with glycol ethers degradation activity.</title>
        <authorList>
            <person name="Narkevich D.A."/>
            <person name="Hlushen A.M."/>
            <person name="Akhremchuk A.E."/>
            <person name="Sikolenko M.A."/>
            <person name="Valentovich L.N."/>
        </authorList>
    </citation>
    <scope>NUCLEOTIDE SEQUENCE</scope>
    <source>
        <strain evidence="4">VOC-14</strain>
    </source>
</reference>
<organism evidence="2 5">
    <name type="scientific">Rhodococcus opacus</name>
    <name type="common">Nocardia opaca</name>
    <dbReference type="NCBI Taxonomy" id="37919"/>
    <lineage>
        <taxon>Bacteria</taxon>
        <taxon>Bacillati</taxon>
        <taxon>Actinomycetota</taxon>
        <taxon>Actinomycetes</taxon>
        <taxon>Mycobacteriales</taxon>
        <taxon>Nocardiaceae</taxon>
        <taxon>Rhodococcus</taxon>
    </lineage>
</organism>
<dbReference type="EMBL" id="CP009111">
    <property type="protein sequence ID" value="ANS26329.1"/>
    <property type="molecule type" value="Genomic_DNA"/>
</dbReference>
<evidence type="ECO:0000313" key="6">
    <source>
        <dbReference type="Proteomes" id="UP001066327"/>
    </source>
</evidence>
<dbReference type="AlphaFoldDB" id="A0A1B1K146"/>
<evidence type="ECO:0000313" key="3">
    <source>
        <dbReference type="EMBL" id="MCZ4585376.1"/>
    </source>
</evidence>
<dbReference type="Proteomes" id="UP000186108">
    <property type="component" value="Chromosome"/>
</dbReference>
<reference evidence="3" key="2">
    <citation type="submission" date="2022-12" db="EMBL/GenBank/DDBJ databases">
        <authorList>
            <person name="Krivoruchko A.V."/>
            <person name="Elkin A."/>
        </authorList>
    </citation>
    <scope>NUCLEOTIDE SEQUENCE</scope>
    <source>
        <strain evidence="3">IEGM 249</strain>
    </source>
</reference>
<proteinExistence type="predicted"/>
<dbReference type="EMBL" id="CP130953">
    <property type="protein sequence ID" value="WLF51174.1"/>
    <property type="molecule type" value="Genomic_DNA"/>
</dbReference>
<keyword evidence="6" id="KW-1185">Reference proteome</keyword>
<reference evidence="2 5" key="1">
    <citation type="submission" date="2014-07" db="EMBL/GenBank/DDBJ databases">
        <authorList>
            <person name="Zhang J.E."/>
            <person name="Yang H."/>
            <person name="Guo J."/>
            <person name="Deng Z."/>
            <person name="Luo H."/>
            <person name="Luo M."/>
            <person name="Zhao B."/>
        </authorList>
    </citation>
    <scope>NUCLEOTIDE SEQUENCE [LARGE SCALE GENOMIC DNA]</scope>
    <source>
        <strain evidence="2 5">1CP</strain>
    </source>
</reference>
<sequence>MTPHDPAAGNLRTAGGTPDLASAAVDGCVGFVVAFGTVSLLADGPRPDRRVIGPLTVAAVLMISGGHYGPALGVPAIFGVAVTVGRHIDDAAGSRKSMRKTPI</sequence>
<dbReference type="Proteomes" id="UP001231166">
    <property type="component" value="Chromosome"/>
</dbReference>
<dbReference type="RefSeq" id="WP_005257434.1">
    <property type="nucleotide sequence ID" value="NZ_CAJUXZ010000001.1"/>
</dbReference>
<evidence type="ECO:0000313" key="2">
    <source>
        <dbReference type="EMBL" id="ANS26329.1"/>
    </source>
</evidence>
<gene>
    <name evidence="3" type="ORF">O4328_16985</name>
    <name evidence="4" type="ORF">Q5707_08350</name>
    <name evidence="2" type="ORF">R1CP_08040</name>
</gene>